<sequence length="37" mass="3926">MRFCPECGTKLTRTSKPGSAIPYDTCPNCSFGGDADV</sequence>
<dbReference type="AlphaFoldDB" id="M0P2Z3"/>
<dbReference type="EMBL" id="AOJF01000025">
    <property type="protein sequence ID" value="EMA63175.1"/>
    <property type="molecule type" value="Genomic_DNA"/>
</dbReference>
<proteinExistence type="predicted"/>
<organism evidence="1 2">
    <name type="scientific">Halorubrum distributum JCM 13561</name>
    <dbReference type="NCBI Taxonomy" id="1227483"/>
    <lineage>
        <taxon>Archaea</taxon>
        <taxon>Methanobacteriati</taxon>
        <taxon>Methanobacteriota</taxon>
        <taxon>Stenosarchaea group</taxon>
        <taxon>Halobacteria</taxon>
        <taxon>Halobacteriales</taxon>
        <taxon>Haloferacaceae</taxon>
        <taxon>Halorubrum</taxon>
        <taxon>Halorubrum distributum group</taxon>
    </lineage>
</organism>
<accession>M0P2Z3</accession>
<gene>
    <name evidence="1" type="ORF">C470_03571</name>
</gene>
<comment type="caution">
    <text evidence="1">The sequence shown here is derived from an EMBL/GenBank/DDBJ whole genome shotgun (WGS) entry which is preliminary data.</text>
</comment>
<reference evidence="1 2" key="1">
    <citation type="journal article" date="2014" name="PLoS Genet.">
        <title>Phylogenetically driven sequencing of extremely halophilic archaea reveals strategies for static and dynamic osmo-response.</title>
        <authorList>
            <person name="Becker E.A."/>
            <person name="Seitzer P.M."/>
            <person name="Tritt A."/>
            <person name="Larsen D."/>
            <person name="Krusor M."/>
            <person name="Yao A.I."/>
            <person name="Wu D."/>
            <person name="Madern D."/>
            <person name="Eisen J.A."/>
            <person name="Darling A.E."/>
            <person name="Facciotti M.T."/>
        </authorList>
    </citation>
    <scope>NUCLEOTIDE SEQUENCE [LARGE SCALE GENOMIC DNA]</scope>
    <source>
        <strain evidence="1 2">JCM 13561</strain>
    </source>
</reference>
<name>M0P2Z3_9EURY</name>
<evidence type="ECO:0000313" key="2">
    <source>
        <dbReference type="Proteomes" id="UP000011581"/>
    </source>
</evidence>
<evidence type="ECO:0000313" key="1">
    <source>
        <dbReference type="EMBL" id="EMA63175.1"/>
    </source>
</evidence>
<protein>
    <submittedName>
        <fullName evidence="1">Uncharacterized protein</fullName>
    </submittedName>
</protein>
<dbReference type="PATRIC" id="fig|1227483.3.peg.701"/>
<dbReference type="Proteomes" id="UP000011581">
    <property type="component" value="Unassembled WGS sequence"/>
</dbReference>